<dbReference type="InterPro" id="IPR002347">
    <property type="entry name" value="SDR_fam"/>
</dbReference>
<dbReference type="Proteomes" id="UP001317705">
    <property type="component" value="Chromosome"/>
</dbReference>
<comment type="similarity">
    <text evidence="1">Belongs to the short-chain dehydrogenases/reductases (SDR) family.</text>
</comment>
<keyword evidence="5" id="KW-1185">Reference proteome</keyword>
<keyword evidence="2" id="KW-0560">Oxidoreductase</keyword>
<dbReference type="InterPro" id="IPR057326">
    <property type="entry name" value="KR_dom"/>
</dbReference>
<name>A0ABN6VXZ8_9BACT</name>
<dbReference type="Pfam" id="PF13561">
    <property type="entry name" value="adh_short_C2"/>
    <property type="match status" value="1"/>
</dbReference>
<evidence type="ECO:0000313" key="4">
    <source>
        <dbReference type="EMBL" id="BDV44015.1"/>
    </source>
</evidence>
<feature type="domain" description="Ketoreductase" evidence="3">
    <location>
        <begin position="6"/>
        <end position="167"/>
    </location>
</feature>
<gene>
    <name evidence="4" type="ORF">GURASL_29380</name>
</gene>
<proteinExistence type="inferred from homology"/>
<dbReference type="CDD" id="cd11731">
    <property type="entry name" value="Lin1944_like_SDR_c"/>
    <property type="match status" value="1"/>
</dbReference>
<dbReference type="PANTHER" id="PTHR43477:SF1">
    <property type="entry name" value="DIHYDROANTICAPSIN 7-DEHYDROGENASE"/>
    <property type="match status" value="1"/>
</dbReference>
<evidence type="ECO:0000256" key="2">
    <source>
        <dbReference type="ARBA" id="ARBA00023002"/>
    </source>
</evidence>
<organism evidence="4 5">
    <name type="scientific">Geotalea uraniireducens</name>
    <dbReference type="NCBI Taxonomy" id="351604"/>
    <lineage>
        <taxon>Bacteria</taxon>
        <taxon>Pseudomonadati</taxon>
        <taxon>Thermodesulfobacteriota</taxon>
        <taxon>Desulfuromonadia</taxon>
        <taxon>Geobacterales</taxon>
        <taxon>Geobacteraceae</taxon>
        <taxon>Geotalea</taxon>
    </lineage>
</organism>
<dbReference type="PRINTS" id="PR00081">
    <property type="entry name" value="GDHRDH"/>
</dbReference>
<dbReference type="Gene3D" id="3.40.50.720">
    <property type="entry name" value="NAD(P)-binding Rossmann-like Domain"/>
    <property type="match status" value="1"/>
</dbReference>
<sequence length="238" mass="24868">MKLAGTTVVIIGGSSGMGLATARAAVAEGAAVLIASRSEEKLGRAADEIDGEVTTRVVDVTREEQLKNFFAEVGDFDHLAVTAATGATGPFFDLDTATVQGVFASKFWGQYFAVKYGAPWVREGGSITLFSGVAAARPVAGMSTYAAINGAVEALCRALAVELAPLRINTVSPGLIDTPAYEGMTPHDRKALFEMVAERVPARRVGRAEDAAQAVMSLMKNGYVTGTVMTVDGGYRIA</sequence>
<dbReference type="PANTHER" id="PTHR43477">
    <property type="entry name" value="DIHYDROANTICAPSIN 7-DEHYDROGENASE"/>
    <property type="match status" value="1"/>
</dbReference>
<protein>
    <submittedName>
        <fullName evidence="4">Short chain dehydrogenase</fullName>
    </submittedName>
</protein>
<dbReference type="EMBL" id="AP027151">
    <property type="protein sequence ID" value="BDV44015.1"/>
    <property type="molecule type" value="Genomic_DNA"/>
</dbReference>
<accession>A0ABN6VXZ8</accession>
<evidence type="ECO:0000256" key="1">
    <source>
        <dbReference type="ARBA" id="ARBA00006484"/>
    </source>
</evidence>
<dbReference type="RefSeq" id="WP_282000127.1">
    <property type="nucleotide sequence ID" value="NZ_AP027151.1"/>
</dbReference>
<dbReference type="SUPFAM" id="SSF51735">
    <property type="entry name" value="NAD(P)-binding Rossmann-fold domains"/>
    <property type="match status" value="1"/>
</dbReference>
<reference evidence="4 5" key="1">
    <citation type="submission" date="2022-12" db="EMBL/GenBank/DDBJ databases">
        <title>Polyphasic characterization of Geotalea uranireducens NIT-SL11 newly isolated from a complex of sewage sludge and microbially reduced graphene oxide.</title>
        <authorList>
            <person name="Xie L."/>
            <person name="Yoshida N."/>
            <person name="Meng L."/>
        </authorList>
    </citation>
    <scope>NUCLEOTIDE SEQUENCE [LARGE SCALE GENOMIC DNA]</scope>
    <source>
        <strain evidence="4 5">NIT-SL11</strain>
    </source>
</reference>
<dbReference type="NCBIfam" id="NF005449">
    <property type="entry name" value="PRK07041.1"/>
    <property type="match status" value="1"/>
</dbReference>
<dbReference type="SMART" id="SM00822">
    <property type="entry name" value="PKS_KR"/>
    <property type="match status" value="1"/>
</dbReference>
<dbReference type="InterPro" id="IPR036291">
    <property type="entry name" value="NAD(P)-bd_dom_sf"/>
</dbReference>
<evidence type="ECO:0000313" key="5">
    <source>
        <dbReference type="Proteomes" id="UP001317705"/>
    </source>
</evidence>
<evidence type="ECO:0000259" key="3">
    <source>
        <dbReference type="SMART" id="SM00822"/>
    </source>
</evidence>
<dbReference type="InterPro" id="IPR051122">
    <property type="entry name" value="SDR_DHRS6-like"/>
</dbReference>